<gene>
    <name evidence="1" type="ORF">EV182_003019</name>
</gene>
<organism evidence="1 2">
    <name type="scientific">Spiromyces aspiralis</name>
    <dbReference type="NCBI Taxonomy" id="68401"/>
    <lineage>
        <taxon>Eukaryota</taxon>
        <taxon>Fungi</taxon>
        <taxon>Fungi incertae sedis</taxon>
        <taxon>Zoopagomycota</taxon>
        <taxon>Kickxellomycotina</taxon>
        <taxon>Kickxellomycetes</taxon>
        <taxon>Kickxellales</taxon>
        <taxon>Kickxellaceae</taxon>
        <taxon>Spiromyces</taxon>
    </lineage>
</organism>
<feature type="non-terminal residue" evidence="1">
    <location>
        <position position="1"/>
    </location>
</feature>
<dbReference type="EMBL" id="JAMZIH010005855">
    <property type="protein sequence ID" value="KAJ1674565.1"/>
    <property type="molecule type" value="Genomic_DNA"/>
</dbReference>
<accession>A0ACC1HEY4</accession>
<keyword evidence="2" id="KW-1185">Reference proteome</keyword>
<evidence type="ECO:0000313" key="1">
    <source>
        <dbReference type="EMBL" id="KAJ1674565.1"/>
    </source>
</evidence>
<sequence>IVFAPFWRNVKLGQAVAYHFLFCFLWLIWASLMISLLICAYHNQSIWDWSAGDFFGLWFIFVLGTMPDFCWILLFQSLVTPVWVIPIYIMTLFLNIPATLFGPDLSSTFFRWFYAMPYYNTAYNMRTMFLHADHSLQRTIVIPLAWTILFVSISTWLMIRRARLIREDKINAMNIKIPPQSS</sequence>
<reference evidence="1" key="1">
    <citation type="submission" date="2022-06" db="EMBL/GenBank/DDBJ databases">
        <title>Phylogenomic reconstructions and comparative analyses of Kickxellomycotina fungi.</title>
        <authorList>
            <person name="Reynolds N.K."/>
            <person name="Stajich J.E."/>
            <person name="Barry K."/>
            <person name="Grigoriev I.V."/>
            <person name="Crous P."/>
            <person name="Smith M.E."/>
        </authorList>
    </citation>
    <scope>NUCLEOTIDE SEQUENCE</scope>
    <source>
        <strain evidence="1">RSA 2271</strain>
    </source>
</reference>
<protein>
    <submittedName>
        <fullName evidence="1">Uncharacterized protein</fullName>
    </submittedName>
</protein>
<proteinExistence type="predicted"/>
<name>A0ACC1HEY4_9FUNG</name>
<evidence type="ECO:0000313" key="2">
    <source>
        <dbReference type="Proteomes" id="UP001145114"/>
    </source>
</evidence>
<comment type="caution">
    <text evidence="1">The sequence shown here is derived from an EMBL/GenBank/DDBJ whole genome shotgun (WGS) entry which is preliminary data.</text>
</comment>
<dbReference type="Proteomes" id="UP001145114">
    <property type="component" value="Unassembled WGS sequence"/>
</dbReference>